<dbReference type="InParanoid" id="P91986"/>
<dbReference type="OrthoDB" id="5856856at2759"/>
<sequence length="352" mass="40314">MTQRFHTLLPIFINYFTQFTNLEAVKCHRYVLHSQDDSCEGDFCVIQRKAFSANYQTCITGPKIPSTTCFLDFEDSVQCFCDTDFCNNSTLLLSNATILPIIECKDVIAKQYRAAACNKCIWSLEYLKQDKSLAPSDRTDRVICSQTDESGPFNLQFTKYMETRLATNFYTEACYNVSLHSFHYSTYCKCTTKNCNDPEAPIPYPISSPTVSCYTSGYDAKVDNAKYETDGDFYENIYRDLMQNESYYDEGIQCRGHYCFIAVDKIHEKPLHFKGCISANEQGDNKIQLGYSFINEIPYFICNTDFCNYDIATATDEARNATAVQDNSSNLSKNIIIFVFIISVEFLFETIN</sequence>
<dbReference type="Bgee" id="WBGene00009136">
    <property type="expression patterns" value="Expressed in larva"/>
</dbReference>
<dbReference type="RefSeq" id="NP_506337.1">
    <property type="nucleotide sequence ID" value="NM_073936.2"/>
</dbReference>
<dbReference type="HOGENOM" id="CLU_067656_0_0_1"/>
<dbReference type="UCSC" id="F25H9.3">
    <property type="organism name" value="c. elegans"/>
</dbReference>
<dbReference type="KEGG" id="cel:CELE_F25H9.3"/>
<accession>P91986</accession>
<evidence type="ECO:0000313" key="4">
    <source>
        <dbReference type="WormBase" id="F25H9.3"/>
    </source>
</evidence>
<dbReference type="PANTHER" id="PTHR37433:SF5">
    <property type="entry name" value="DUF753 DOMAIN-CONTAINING PROTEIN-RELATED"/>
    <property type="match status" value="1"/>
</dbReference>
<dbReference type="PIR" id="T21372">
    <property type="entry name" value="T21372"/>
</dbReference>
<dbReference type="PANTHER" id="PTHR37433">
    <property type="entry name" value="PROTEIN CBG25136-RELATED"/>
    <property type="match status" value="1"/>
</dbReference>
<protein>
    <submittedName>
        <fullName evidence="2">DUF7622 domain-containing protein</fullName>
    </submittedName>
</protein>
<dbReference type="CTD" id="184942"/>
<evidence type="ECO:0000313" key="2">
    <source>
        <dbReference type="EMBL" id="CAB02989.1"/>
    </source>
</evidence>
<organism evidence="2 3">
    <name type="scientific">Caenorhabditis elegans</name>
    <dbReference type="NCBI Taxonomy" id="6239"/>
    <lineage>
        <taxon>Eukaryota</taxon>
        <taxon>Metazoa</taxon>
        <taxon>Ecdysozoa</taxon>
        <taxon>Nematoda</taxon>
        <taxon>Chromadorea</taxon>
        <taxon>Rhabditida</taxon>
        <taxon>Rhabditina</taxon>
        <taxon>Rhabditomorpha</taxon>
        <taxon>Rhabditoidea</taxon>
        <taxon>Rhabditidae</taxon>
        <taxon>Peloderinae</taxon>
        <taxon>Caenorhabditis</taxon>
    </lineage>
</organism>
<dbReference type="GeneID" id="184942"/>
<dbReference type="Proteomes" id="UP000001940">
    <property type="component" value="Chromosome V"/>
</dbReference>
<evidence type="ECO:0000259" key="1">
    <source>
        <dbReference type="Pfam" id="PF24602"/>
    </source>
</evidence>
<dbReference type="Pfam" id="PF24602">
    <property type="entry name" value="DUF7622"/>
    <property type="match status" value="1"/>
</dbReference>
<name>P91986_CAEEL</name>
<keyword evidence="3" id="KW-1185">Reference proteome</keyword>
<proteinExistence type="predicted"/>
<evidence type="ECO:0000313" key="3">
    <source>
        <dbReference type="Proteomes" id="UP000001940"/>
    </source>
</evidence>
<dbReference type="PaxDb" id="6239-F25H9.3"/>
<dbReference type="AlphaFoldDB" id="P91986"/>
<feature type="domain" description="DUF7622" evidence="1">
    <location>
        <begin position="235"/>
        <end position="311"/>
    </location>
</feature>
<dbReference type="eggNOG" id="ENOG502RA0Q">
    <property type="taxonomic scope" value="Eukaryota"/>
</dbReference>
<gene>
    <name evidence="2 4" type="primary">lurp-3</name>
    <name evidence="2" type="ORF">CELE_F25H9.3</name>
    <name evidence="4" type="ORF">F25H9.3</name>
</gene>
<dbReference type="PhylomeDB" id="P91986"/>
<dbReference type="AGR" id="WB:WBGene00009136"/>
<reference evidence="2 3" key="1">
    <citation type="journal article" date="1998" name="Science">
        <title>Genome sequence of the nematode C. elegans: a platform for investigating biology.</title>
        <authorList>
            <consortium name="The C. elegans sequencing consortium"/>
            <person name="Sulson J.E."/>
            <person name="Waterston R."/>
        </authorList>
    </citation>
    <scope>NUCLEOTIDE SEQUENCE [LARGE SCALE GENOMIC DNA]</scope>
    <source>
        <strain evidence="2 3">Bristol N2</strain>
    </source>
</reference>
<dbReference type="FunCoup" id="P91986">
    <property type="interactions" value="16"/>
</dbReference>
<dbReference type="InterPro" id="IPR056039">
    <property type="entry name" value="DUF7622"/>
</dbReference>
<dbReference type="EMBL" id="BX284605">
    <property type="protein sequence ID" value="CAB02989.1"/>
    <property type="molecule type" value="Genomic_DNA"/>
</dbReference>
<dbReference type="WormBase" id="F25H9.3">
    <property type="protein sequence ID" value="CE09660"/>
    <property type="gene ID" value="WBGene00009136"/>
    <property type="gene designation" value="lurp-3"/>
</dbReference>